<gene>
    <name evidence="1" type="ORF">BDN72DRAFT_856189</name>
</gene>
<proteinExistence type="predicted"/>
<dbReference type="Proteomes" id="UP000308600">
    <property type="component" value="Unassembled WGS sequence"/>
</dbReference>
<keyword evidence="2" id="KW-1185">Reference proteome</keyword>
<evidence type="ECO:0000313" key="2">
    <source>
        <dbReference type="Proteomes" id="UP000308600"/>
    </source>
</evidence>
<sequence length="241" mass="27396">MEANRKKLNKFDDTTREYEMRDGDHFSPQGLNLLVAFRNSFKLRNRDPINRGWLQPNPFSSVLLGLSAERSSVVSSHRDLGVYALIGALDVRTFARPPDKAEVDKRKGVSPWLVVTSLKSQSRCIQEFALLNVLRLSRIAVEYTFMPAYPPVHESFVRWRWNQPISPFPTAAALEASTAILNPQTFGPRLVQLPSTERFLRERSLIRKSHSAEMGDGRVTTHSITKTITSLATYERDLQTP</sequence>
<organism evidence="1 2">
    <name type="scientific">Pluteus cervinus</name>
    <dbReference type="NCBI Taxonomy" id="181527"/>
    <lineage>
        <taxon>Eukaryota</taxon>
        <taxon>Fungi</taxon>
        <taxon>Dikarya</taxon>
        <taxon>Basidiomycota</taxon>
        <taxon>Agaricomycotina</taxon>
        <taxon>Agaricomycetes</taxon>
        <taxon>Agaricomycetidae</taxon>
        <taxon>Agaricales</taxon>
        <taxon>Pluteineae</taxon>
        <taxon>Pluteaceae</taxon>
        <taxon>Pluteus</taxon>
    </lineage>
</organism>
<reference evidence="1 2" key="1">
    <citation type="journal article" date="2019" name="Nat. Ecol. Evol.">
        <title>Megaphylogeny resolves global patterns of mushroom evolution.</title>
        <authorList>
            <person name="Varga T."/>
            <person name="Krizsan K."/>
            <person name="Foldi C."/>
            <person name="Dima B."/>
            <person name="Sanchez-Garcia M."/>
            <person name="Sanchez-Ramirez S."/>
            <person name="Szollosi G.J."/>
            <person name="Szarkandi J.G."/>
            <person name="Papp V."/>
            <person name="Albert L."/>
            <person name="Andreopoulos W."/>
            <person name="Angelini C."/>
            <person name="Antonin V."/>
            <person name="Barry K.W."/>
            <person name="Bougher N.L."/>
            <person name="Buchanan P."/>
            <person name="Buyck B."/>
            <person name="Bense V."/>
            <person name="Catcheside P."/>
            <person name="Chovatia M."/>
            <person name="Cooper J."/>
            <person name="Damon W."/>
            <person name="Desjardin D."/>
            <person name="Finy P."/>
            <person name="Geml J."/>
            <person name="Haridas S."/>
            <person name="Hughes K."/>
            <person name="Justo A."/>
            <person name="Karasinski D."/>
            <person name="Kautmanova I."/>
            <person name="Kiss B."/>
            <person name="Kocsube S."/>
            <person name="Kotiranta H."/>
            <person name="LaButti K.M."/>
            <person name="Lechner B.E."/>
            <person name="Liimatainen K."/>
            <person name="Lipzen A."/>
            <person name="Lukacs Z."/>
            <person name="Mihaltcheva S."/>
            <person name="Morgado L.N."/>
            <person name="Niskanen T."/>
            <person name="Noordeloos M.E."/>
            <person name="Ohm R.A."/>
            <person name="Ortiz-Santana B."/>
            <person name="Ovrebo C."/>
            <person name="Racz N."/>
            <person name="Riley R."/>
            <person name="Savchenko A."/>
            <person name="Shiryaev A."/>
            <person name="Soop K."/>
            <person name="Spirin V."/>
            <person name="Szebenyi C."/>
            <person name="Tomsovsky M."/>
            <person name="Tulloss R.E."/>
            <person name="Uehling J."/>
            <person name="Grigoriev I.V."/>
            <person name="Vagvolgyi C."/>
            <person name="Papp T."/>
            <person name="Martin F.M."/>
            <person name="Miettinen O."/>
            <person name="Hibbett D.S."/>
            <person name="Nagy L.G."/>
        </authorList>
    </citation>
    <scope>NUCLEOTIDE SEQUENCE [LARGE SCALE GENOMIC DNA]</scope>
    <source>
        <strain evidence="1 2">NL-1719</strain>
    </source>
</reference>
<protein>
    <submittedName>
        <fullName evidence="1">Uncharacterized protein</fullName>
    </submittedName>
</protein>
<name>A0ACD3B0X1_9AGAR</name>
<evidence type="ECO:0000313" key="1">
    <source>
        <dbReference type="EMBL" id="TFK71522.1"/>
    </source>
</evidence>
<dbReference type="EMBL" id="ML208297">
    <property type="protein sequence ID" value="TFK71522.1"/>
    <property type="molecule type" value="Genomic_DNA"/>
</dbReference>
<accession>A0ACD3B0X1</accession>